<accession>A0A4Y2PCE7</accession>
<dbReference type="EMBL" id="BGPR01010903">
    <property type="protein sequence ID" value="GBN48643.1"/>
    <property type="molecule type" value="Genomic_DNA"/>
</dbReference>
<evidence type="ECO:0000313" key="2">
    <source>
        <dbReference type="Proteomes" id="UP000499080"/>
    </source>
</evidence>
<protein>
    <submittedName>
        <fullName evidence="1">Uncharacterized protein</fullName>
    </submittedName>
</protein>
<gene>
    <name evidence="1" type="ORF">AVEN_37780_1</name>
</gene>
<keyword evidence="2" id="KW-1185">Reference proteome</keyword>
<evidence type="ECO:0000313" key="1">
    <source>
        <dbReference type="EMBL" id="GBN48643.1"/>
    </source>
</evidence>
<dbReference type="AlphaFoldDB" id="A0A4Y2PCE7"/>
<dbReference type="Proteomes" id="UP000499080">
    <property type="component" value="Unassembled WGS sequence"/>
</dbReference>
<proteinExistence type="predicted"/>
<sequence length="112" mass="13089">MLSVCSLVLNRAWCKHWIFWQMASLIKHYFRIFMRAIGSRCILMDCKARSHKPDLFDDCLERDNRWISRLKSYKCVLFVLGNTTALHNHPSKIIQKLNGALCMNGTDFHGDS</sequence>
<comment type="caution">
    <text evidence="1">The sequence shown here is derived from an EMBL/GenBank/DDBJ whole genome shotgun (WGS) entry which is preliminary data.</text>
</comment>
<organism evidence="1 2">
    <name type="scientific">Araneus ventricosus</name>
    <name type="common">Orbweaver spider</name>
    <name type="synonym">Epeira ventricosa</name>
    <dbReference type="NCBI Taxonomy" id="182803"/>
    <lineage>
        <taxon>Eukaryota</taxon>
        <taxon>Metazoa</taxon>
        <taxon>Ecdysozoa</taxon>
        <taxon>Arthropoda</taxon>
        <taxon>Chelicerata</taxon>
        <taxon>Arachnida</taxon>
        <taxon>Araneae</taxon>
        <taxon>Araneomorphae</taxon>
        <taxon>Entelegynae</taxon>
        <taxon>Araneoidea</taxon>
        <taxon>Araneidae</taxon>
        <taxon>Araneus</taxon>
    </lineage>
</organism>
<name>A0A4Y2PCE7_ARAVE</name>
<reference evidence="1 2" key="1">
    <citation type="journal article" date="2019" name="Sci. Rep.">
        <title>Orb-weaving spider Araneus ventricosus genome elucidates the spidroin gene catalogue.</title>
        <authorList>
            <person name="Kono N."/>
            <person name="Nakamura H."/>
            <person name="Ohtoshi R."/>
            <person name="Moran D.A.P."/>
            <person name="Shinohara A."/>
            <person name="Yoshida Y."/>
            <person name="Fujiwara M."/>
            <person name="Mori M."/>
            <person name="Tomita M."/>
            <person name="Arakawa K."/>
        </authorList>
    </citation>
    <scope>NUCLEOTIDE SEQUENCE [LARGE SCALE GENOMIC DNA]</scope>
</reference>